<evidence type="ECO:0000313" key="1">
    <source>
        <dbReference type="EMBL" id="JAA79319.1"/>
    </source>
</evidence>
<dbReference type="AlphaFoldDB" id="S4NQH8"/>
<reference evidence="1" key="1">
    <citation type="journal article" date="2013" name="BMC Genomics">
        <title>Unscrambling butterfly oogenesis.</title>
        <authorList>
            <person name="Carter J.M."/>
            <person name="Baker S.C."/>
            <person name="Pink R."/>
            <person name="Carter D.R."/>
            <person name="Collins A."/>
            <person name="Tomlin J."/>
            <person name="Gibbs M."/>
            <person name="Breuker C.J."/>
        </authorList>
    </citation>
    <scope>NUCLEOTIDE SEQUENCE</scope>
    <source>
        <tissue evidence="1">Ovary</tissue>
    </source>
</reference>
<sequence>MCNKHQKTHQGAYIKEYKHYWHNVLKDNLTIHYEDVLKLIKWPLTSGPENSPLPKEVLNKFSNLTKN</sequence>
<proteinExistence type="predicted"/>
<accession>S4NQH8</accession>
<name>S4NQH8_9NEOP</name>
<organism evidence="1">
    <name type="scientific">Pararge aegeria</name>
    <name type="common">speckled wood butterfly</name>
    <dbReference type="NCBI Taxonomy" id="116150"/>
    <lineage>
        <taxon>Eukaryota</taxon>
        <taxon>Metazoa</taxon>
        <taxon>Ecdysozoa</taxon>
        <taxon>Arthropoda</taxon>
        <taxon>Hexapoda</taxon>
        <taxon>Insecta</taxon>
        <taxon>Pterygota</taxon>
        <taxon>Neoptera</taxon>
        <taxon>Endopterygota</taxon>
        <taxon>Lepidoptera</taxon>
        <taxon>Glossata</taxon>
        <taxon>Ditrysia</taxon>
        <taxon>Papilionoidea</taxon>
        <taxon>Nymphalidae</taxon>
        <taxon>Satyrinae</taxon>
        <taxon>Satyrini</taxon>
        <taxon>Parargina</taxon>
        <taxon>Pararge</taxon>
    </lineage>
</organism>
<reference evidence="1" key="2">
    <citation type="submission" date="2013-05" db="EMBL/GenBank/DDBJ databases">
        <authorList>
            <person name="Carter J.-M."/>
            <person name="Baker S.C."/>
            <person name="Pink R."/>
            <person name="Carter D.R.F."/>
            <person name="Collins A."/>
            <person name="Tomlin J."/>
            <person name="Gibbs M."/>
            <person name="Breuker C.J."/>
        </authorList>
    </citation>
    <scope>NUCLEOTIDE SEQUENCE</scope>
    <source>
        <tissue evidence="1">Ovary</tissue>
    </source>
</reference>
<feature type="non-terminal residue" evidence="1">
    <location>
        <position position="67"/>
    </location>
</feature>
<dbReference type="EMBL" id="GAIX01013241">
    <property type="protein sequence ID" value="JAA79319.1"/>
    <property type="molecule type" value="Transcribed_RNA"/>
</dbReference>
<protein>
    <submittedName>
        <fullName evidence="1">RAD50-interacting protein 1</fullName>
    </submittedName>
</protein>